<dbReference type="PANTHER" id="PTHR42973">
    <property type="entry name" value="BINDING OXIDOREDUCTASE, PUTATIVE (AFU_ORTHOLOGUE AFUA_1G17690)-RELATED"/>
    <property type="match status" value="1"/>
</dbReference>
<evidence type="ECO:0000256" key="5">
    <source>
        <dbReference type="ARBA" id="ARBA00023002"/>
    </source>
</evidence>
<comment type="cofactor">
    <cofactor evidence="1">
        <name>FAD</name>
        <dbReference type="ChEBI" id="CHEBI:57692"/>
    </cofactor>
</comment>
<dbReference type="Gene3D" id="3.30.465.10">
    <property type="match status" value="1"/>
</dbReference>
<name>A0AA38XSS5_9EURO</name>
<dbReference type="InterPro" id="IPR036318">
    <property type="entry name" value="FAD-bd_PCMH-like_sf"/>
</dbReference>
<dbReference type="InterPro" id="IPR016169">
    <property type="entry name" value="FAD-bd_PCMH_sub2"/>
</dbReference>
<evidence type="ECO:0000313" key="7">
    <source>
        <dbReference type="EMBL" id="KAJ9620384.1"/>
    </source>
</evidence>
<dbReference type="InterPro" id="IPR006094">
    <property type="entry name" value="Oxid_FAD_bind_N"/>
</dbReference>
<organism evidence="7 8">
    <name type="scientific">Knufia peltigerae</name>
    <dbReference type="NCBI Taxonomy" id="1002370"/>
    <lineage>
        <taxon>Eukaryota</taxon>
        <taxon>Fungi</taxon>
        <taxon>Dikarya</taxon>
        <taxon>Ascomycota</taxon>
        <taxon>Pezizomycotina</taxon>
        <taxon>Eurotiomycetes</taxon>
        <taxon>Chaetothyriomycetidae</taxon>
        <taxon>Chaetothyriales</taxon>
        <taxon>Trichomeriaceae</taxon>
        <taxon>Knufia</taxon>
    </lineage>
</organism>
<dbReference type="InterPro" id="IPR016166">
    <property type="entry name" value="FAD-bd_PCMH"/>
</dbReference>
<proteinExistence type="inferred from homology"/>
<dbReference type="Gene3D" id="3.30.43.10">
    <property type="entry name" value="Uridine Diphospho-n-acetylenolpyruvylglucosamine Reductase, domain 2"/>
    <property type="match status" value="1"/>
</dbReference>
<gene>
    <name evidence="7" type="ORF">H2204_012294</name>
</gene>
<dbReference type="Proteomes" id="UP001172681">
    <property type="component" value="Unassembled WGS sequence"/>
</dbReference>
<protein>
    <recommendedName>
        <fullName evidence="6">FAD-binding PCMH-type domain-containing protein</fullName>
    </recommendedName>
</protein>
<keyword evidence="4" id="KW-0274">FAD</keyword>
<dbReference type="InterPro" id="IPR050416">
    <property type="entry name" value="FAD-linked_Oxidoreductase"/>
</dbReference>
<dbReference type="Gene3D" id="3.40.462.20">
    <property type="match status" value="1"/>
</dbReference>
<dbReference type="PANTHER" id="PTHR42973:SF39">
    <property type="entry name" value="FAD-BINDING PCMH-TYPE DOMAIN-CONTAINING PROTEIN"/>
    <property type="match status" value="1"/>
</dbReference>
<accession>A0AA38XSS5</accession>
<keyword evidence="5" id="KW-0560">Oxidoreductase</keyword>
<feature type="domain" description="FAD-binding PCMH-type" evidence="6">
    <location>
        <begin position="51"/>
        <end position="222"/>
    </location>
</feature>
<keyword evidence="8" id="KW-1185">Reference proteome</keyword>
<comment type="caution">
    <text evidence="7">The sequence shown here is derived from an EMBL/GenBank/DDBJ whole genome shotgun (WGS) entry which is preliminary data.</text>
</comment>
<dbReference type="Pfam" id="PF01565">
    <property type="entry name" value="FAD_binding_4"/>
    <property type="match status" value="1"/>
</dbReference>
<dbReference type="GO" id="GO:0071949">
    <property type="term" value="F:FAD binding"/>
    <property type="evidence" value="ECO:0007669"/>
    <property type="project" value="InterPro"/>
</dbReference>
<dbReference type="EMBL" id="JAPDRN010000124">
    <property type="protein sequence ID" value="KAJ9620384.1"/>
    <property type="molecule type" value="Genomic_DNA"/>
</dbReference>
<evidence type="ECO:0000259" key="6">
    <source>
        <dbReference type="PROSITE" id="PS51387"/>
    </source>
</evidence>
<sequence length="473" mass="52369">MIGRDVLKAFVLVGLTAFLCAGSILQDLGPKLSPQAWITTNNSTAVRWSDYHSPTAGYYVHVAEEADVATTVKYCNNHNIGFLAQSGGRGWSTTFNTTKDYVIIDLRNLNFVVINGETNLAHVGGGANFGEIVDAAYENGLQMVNGGCNCVGQGALLGGGLSRFSNRYGMALDQILSANLVTAEGQMITVSNSSHPDLFWALKGAGANFGIVTSSLQKAYPVIDDGMVWYGVLSFPRSKLEGYIDALNNLNLTEDMVIHWGFNYDTPNSTGTPIITSQVFFWRGDAEAGKKAFKPLYDLDPFSDTTQVMPTTDLNSYVDGFCEVGGRKPGWHVGLKSLDYNTFSSVWDRWVDFVNGSQLYHTEILVETYYTEGIRKAATTKDAAYAQRDVNHFAMTIPYWEDPSMDKEVQAYGSGIRDMFKNTSGFNPDKMYINFAYGDEPLEEIYGDSLPRLRTLKKQWDPNGKFNQWFPIV</sequence>
<dbReference type="InterPro" id="IPR012951">
    <property type="entry name" value="BBE"/>
</dbReference>
<evidence type="ECO:0000256" key="4">
    <source>
        <dbReference type="ARBA" id="ARBA00022827"/>
    </source>
</evidence>
<evidence type="ECO:0000256" key="2">
    <source>
        <dbReference type="ARBA" id="ARBA00005466"/>
    </source>
</evidence>
<dbReference type="InterPro" id="IPR016167">
    <property type="entry name" value="FAD-bd_PCMH_sub1"/>
</dbReference>
<dbReference type="Pfam" id="PF08031">
    <property type="entry name" value="BBE"/>
    <property type="match status" value="1"/>
</dbReference>
<dbReference type="GO" id="GO:0016491">
    <property type="term" value="F:oxidoreductase activity"/>
    <property type="evidence" value="ECO:0007669"/>
    <property type="project" value="UniProtKB-KW"/>
</dbReference>
<evidence type="ECO:0000256" key="1">
    <source>
        <dbReference type="ARBA" id="ARBA00001974"/>
    </source>
</evidence>
<evidence type="ECO:0000256" key="3">
    <source>
        <dbReference type="ARBA" id="ARBA00022630"/>
    </source>
</evidence>
<reference evidence="7" key="1">
    <citation type="submission" date="2022-10" db="EMBL/GenBank/DDBJ databases">
        <title>Culturing micro-colonial fungi from biological soil crusts in the Mojave desert and describing Neophaeococcomyces mojavensis, and introducing the new genera and species Taxawa tesnikishii.</title>
        <authorList>
            <person name="Kurbessoian T."/>
            <person name="Stajich J.E."/>
        </authorList>
    </citation>
    <scope>NUCLEOTIDE SEQUENCE</scope>
    <source>
        <strain evidence="7">TK_35</strain>
    </source>
</reference>
<keyword evidence="3" id="KW-0285">Flavoprotein</keyword>
<dbReference type="AlphaFoldDB" id="A0AA38XSS5"/>
<dbReference type="PROSITE" id="PS51387">
    <property type="entry name" value="FAD_PCMH"/>
    <property type="match status" value="1"/>
</dbReference>
<comment type="similarity">
    <text evidence="2">Belongs to the oxygen-dependent FAD-linked oxidoreductase family.</text>
</comment>
<evidence type="ECO:0000313" key="8">
    <source>
        <dbReference type="Proteomes" id="UP001172681"/>
    </source>
</evidence>
<dbReference type="SUPFAM" id="SSF56176">
    <property type="entry name" value="FAD-binding/transporter-associated domain-like"/>
    <property type="match status" value="1"/>
</dbReference>